<dbReference type="RefSeq" id="WP_218633105.1">
    <property type="nucleotide sequence ID" value="NZ_JAHVAH010000001.1"/>
</dbReference>
<protein>
    <submittedName>
        <fullName evidence="2">GNAT family N-acetyltransferase</fullName>
    </submittedName>
</protein>
<gene>
    <name evidence="2" type="ORF">KTQ36_07705</name>
</gene>
<feature type="domain" description="N-acetyltransferase" evidence="1">
    <location>
        <begin position="17"/>
        <end position="178"/>
    </location>
</feature>
<evidence type="ECO:0000259" key="1">
    <source>
        <dbReference type="PROSITE" id="PS51186"/>
    </source>
</evidence>
<name>A0ABS6V7Z8_9SPHN</name>
<dbReference type="InterPro" id="IPR000182">
    <property type="entry name" value="GNAT_dom"/>
</dbReference>
<evidence type="ECO:0000313" key="3">
    <source>
        <dbReference type="Proteomes" id="UP000698028"/>
    </source>
</evidence>
<reference evidence="2 3" key="1">
    <citation type="submission" date="2021-07" db="EMBL/GenBank/DDBJ databases">
        <title>The draft genome sequence of Sphingomicrobium sp. B8.</title>
        <authorList>
            <person name="Mu L."/>
        </authorList>
    </citation>
    <scope>NUCLEOTIDE SEQUENCE [LARGE SCALE GENOMIC DNA]</scope>
    <source>
        <strain evidence="2 3">B8</strain>
    </source>
</reference>
<dbReference type="PANTHER" id="PTHR43792">
    <property type="entry name" value="GNAT FAMILY, PUTATIVE (AFU_ORTHOLOGUE AFUA_3G00765)-RELATED-RELATED"/>
    <property type="match status" value="1"/>
</dbReference>
<organism evidence="2 3">
    <name type="scientific">Sphingomicrobium clamense</name>
    <dbReference type="NCBI Taxonomy" id="2851013"/>
    <lineage>
        <taxon>Bacteria</taxon>
        <taxon>Pseudomonadati</taxon>
        <taxon>Pseudomonadota</taxon>
        <taxon>Alphaproteobacteria</taxon>
        <taxon>Sphingomonadales</taxon>
        <taxon>Sphingomonadaceae</taxon>
        <taxon>Sphingomicrobium</taxon>
    </lineage>
</organism>
<keyword evidence="3" id="KW-1185">Reference proteome</keyword>
<dbReference type="Pfam" id="PF13302">
    <property type="entry name" value="Acetyltransf_3"/>
    <property type="match status" value="1"/>
</dbReference>
<comment type="caution">
    <text evidence="2">The sequence shown here is derived from an EMBL/GenBank/DDBJ whole genome shotgun (WGS) entry which is preliminary data.</text>
</comment>
<evidence type="ECO:0000313" key="2">
    <source>
        <dbReference type="EMBL" id="MBW0145178.1"/>
    </source>
</evidence>
<dbReference type="EMBL" id="JAHVAH010000001">
    <property type="protein sequence ID" value="MBW0145178.1"/>
    <property type="molecule type" value="Genomic_DNA"/>
</dbReference>
<sequence length="178" mass="19767">MGLVADHPAPTIRTERLILRGFVAEDFAAHEAIMAQPEVQEFLGPPMSRSDHWRRVISSVGMWSVLGYGGWMVEYDGRVVGNCGFFDAQRGIEPIWDGQPEMGWIFGKDVHGKGVAGEACRAALEWADANLKRDIWAMISPGNAASFKLAEKLGFDLVQRSDLDENEKIDVLKRSYTG</sequence>
<proteinExistence type="predicted"/>
<dbReference type="PROSITE" id="PS51186">
    <property type="entry name" value="GNAT"/>
    <property type="match status" value="1"/>
</dbReference>
<accession>A0ABS6V7Z8</accession>
<dbReference type="PANTHER" id="PTHR43792:SF1">
    <property type="entry name" value="N-ACETYLTRANSFERASE DOMAIN-CONTAINING PROTEIN"/>
    <property type="match status" value="1"/>
</dbReference>
<dbReference type="Proteomes" id="UP000698028">
    <property type="component" value="Unassembled WGS sequence"/>
</dbReference>
<dbReference type="InterPro" id="IPR051531">
    <property type="entry name" value="N-acetyltransferase"/>
</dbReference>